<keyword evidence="3" id="KW-0804">Transcription</keyword>
<proteinExistence type="predicted"/>
<dbReference type="GO" id="GO:0003677">
    <property type="term" value="F:DNA binding"/>
    <property type="evidence" value="ECO:0007669"/>
    <property type="project" value="UniProtKB-KW"/>
</dbReference>
<dbReference type="SUPFAM" id="SSF53822">
    <property type="entry name" value="Periplasmic binding protein-like I"/>
    <property type="match status" value="1"/>
</dbReference>
<keyword evidence="6" id="KW-1185">Reference proteome</keyword>
<dbReference type="SMART" id="SM00354">
    <property type="entry name" value="HTH_LACI"/>
    <property type="match status" value="1"/>
</dbReference>
<dbReference type="InterPro" id="IPR000843">
    <property type="entry name" value="HTH_LacI"/>
</dbReference>
<accession>A0ABT8GIH4</accession>
<dbReference type="SUPFAM" id="SSF47413">
    <property type="entry name" value="lambda repressor-like DNA-binding domains"/>
    <property type="match status" value="1"/>
</dbReference>
<gene>
    <name evidence="5" type="ORF">QQX02_09820</name>
</gene>
<evidence type="ECO:0000259" key="4">
    <source>
        <dbReference type="PROSITE" id="PS50932"/>
    </source>
</evidence>
<protein>
    <submittedName>
        <fullName evidence="5">LacI family DNA-binding transcriptional regulator</fullName>
    </submittedName>
</protein>
<evidence type="ECO:0000313" key="5">
    <source>
        <dbReference type="EMBL" id="MDN4481220.1"/>
    </source>
</evidence>
<dbReference type="RefSeq" id="WP_062132449.1">
    <property type="nucleotide sequence ID" value="NZ_JAUHQA010000001.1"/>
</dbReference>
<dbReference type="InterPro" id="IPR028082">
    <property type="entry name" value="Peripla_BP_I"/>
</dbReference>
<reference evidence="5" key="1">
    <citation type="submission" date="2023-06" db="EMBL/GenBank/DDBJ databases">
        <title>Egi l300058.</title>
        <authorList>
            <person name="Gao L."/>
            <person name="Fang B.-Z."/>
            <person name="Li W.-J."/>
        </authorList>
    </citation>
    <scope>NUCLEOTIDE SEQUENCE</scope>
    <source>
        <strain evidence="5">EGI L300058</strain>
    </source>
</reference>
<dbReference type="PROSITE" id="PS50932">
    <property type="entry name" value="HTH_LACI_2"/>
    <property type="match status" value="1"/>
</dbReference>
<name>A0ABT8GIH4_9MICO</name>
<keyword evidence="1" id="KW-0805">Transcription regulation</keyword>
<dbReference type="PANTHER" id="PTHR30146">
    <property type="entry name" value="LACI-RELATED TRANSCRIPTIONAL REPRESSOR"/>
    <property type="match status" value="1"/>
</dbReference>
<dbReference type="PROSITE" id="PS00356">
    <property type="entry name" value="HTH_LACI_1"/>
    <property type="match status" value="1"/>
</dbReference>
<dbReference type="CDD" id="cd06267">
    <property type="entry name" value="PBP1_LacI_sugar_binding-like"/>
    <property type="match status" value="1"/>
</dbReference>
<feature type="domain" description="HTH lacI-type" evidence="4">
    <location>
        <begin position="7"/>
        <end position="61"/>
    </location>
</feature>
<dbReference type="InterPro" id="IPR046335">
    <property type="entry name" value="LacI/GalR-like_sensor"/>
</dbReference>
<evidence type="ECO:0000256" key="3">
    <source>
        <dbReference type="ARBA" id="ARBA00023163"/>
    </source>
</evidence>
<keyword evidence="2 5" id="KW-0238">DNA-binding</keyword>
<sequence length="339" mass="35942">MEPAPRVKMADVAAKAGVSVATVSKVVNGRYGVAKDTVELVQGVINDMGYESNLIAASLRSHTSNVLGILVPDFEPFSAELLKGAALGARGSGYELLSHSGGDQHGWERRSLSRLGGTLIAGAVLVTPTVLDARTIVPAVAVDPHFGPSSMPTIDADSYSGAKQATEHLISLGHRRIAFLGGRSELDSAHLREAGYRDSMEEAGVPVDPSLVRESRYAPDRAAEITRDLLELPDRPTAIFAANDVTAIRAMEVAHEYGLSVPEDVSVVGFDDIPEASLAVPQLTTVRQPMQAMGRAAMEMLLDIINGVERETHVRMSTELVVRGSTAPPPATVRPASIP</sequence>
<dbReference type="Pfam" id="PF13377">
    <property type="entry name" value="Peripla_BP_3"/>
    <property type="match status" value="1"/>
</dbReference>
<dbReference type="Gene3D" id="1.10.260.40">
    <property type="entry name" value="lambda repressor-like DNA-binding domains"/>
    <property type="match status" value="1"/>
</dbReference>
<evidence type="ECO:0000256" key="1">
    <source>
        <dbReference type="ARBA" id="ARBA00023015"/>
    </source>
</evidence>
<dbReference type="Pfam" id="PF00356">
    <property type="entry name" value="LacI"/>
    <property type="match status" value="1"/>
</dbReference>
<comment type="caution">
    <text evidence="5">The sequence shown here is derived from an EMBL/GenBank/DDBJ whole genome shotgun (WGS) entry which is preliminary data.</text>
</comment>
<organism evidence="5 6">
    <name type="scientific">Demequina muriae</name>
    <dbReference type="NCBI Taxonomy" id="3051664"/>
    <lineage>
        <taxon>Bacteria</taxon>
        <taxon>Bacillati</taxon>
        <taxon>Actinomycetota</taxon>
        <taxon>Actinomycetes</taxon>
        <taxon>Micrococcales</taxon>
        <taxon>Demequinaceae</taxon>
        <taxon>Demequina</taxon>
    </lineage>
</organism>
<dbReference type="CDD" id="cd01392">
    <property type="entry name" value="HTH_LacI"/>
    <property type="match status" value="1"/>
</dbReference>
<evidence type="ECO:0000313" key="6">
    <source>
        <dbReference type="Proteomes" id="UP001172708"/>
    </source>
</evidence>
<dbReference type="EMBL" id="JAUHQA010000001">
    <property type="protein sequence ID" value="MDN4481220.1"/>
    <property type="molecule type" value="Genomic_DNA"/>
</dbReference>
<dbReference type="InterPro" id="IPR010982">
    <property type="entry name" value="Lambda_DNA-bd_dom_sf"/>
</dbReference>
<dbReference type="Proteomes" id="UP001172708">
    <property type="component" value="Unassembled WGS sequence"/>
</dbReference>
<dbReference type="PANTHER" id="PTHR30146:SF153">
    <property type="entry name" value="LACTOSE OPERON REPRESSOR"/>
    <property type="match status" value="1"/>
</dbReference>
<evidence type="ECO:0000256" key="2">
    <source>
        <dbReference type="ARBA" id="ARBA00023125"/>
    </source>
</evidence>
<dbReference type="Gene3D" id="3.40.50.2300">
    <property type="match status" value="2"/>
</dbReference>